<keyword evidence="3 4" id="KW-0349">Heme</keyword>
<comment type="cofactor">
    <cofactor evidence="1 3">
        <name>heme</name>
        <dbReference type="ChEBI" id="CHEBI:30413"/>
    </cofactor>
</comment>
<dbReference type="AlphaFoldDB" id="A0AAW1TA06"/>
<dbReference type="GO" id="GO:0005506">
    <property type="term" value="F:iron ion binding"/>
    <property type="evidence" value="ECO:0007669"/>
    <property type="project" value="InterPro"/>
</dbReference>
<dbReference type="InterPro" id="IPR036396">
    <property type="entry name" value="Cyt_P450_sf"/>
</dbReference>
<evidence type="ECO:0008006" key="9">
    <source>
        <dbReference type="Google" id="ProtNLM"/>
    </source>
</evidence>
<feature type="signal peptide" evidence="6">
    <location>
        <begin position="1"/>
        <end position="22"/>
    </location>
</feature>
<dbReference type="Pfam" id="PF00067">
    <property type="entry name" value="p450"/>
    <property type="match status" value="2"/>
</dbReference>
<dbReference type="InterPro" id="IPR002401">
    <property type="entry name" value="Cyt_P450_E_grp-I"/>
</dbReference>
<dbReference type="InterPro" id="IPR050121">
    <property type="entry name" value="Cytochrome_P450_monoxygenase"/>
</dbReference>
<accession>A0AAW1TA06</accession>
<evidence type="ECO:0000313" key="7">
    <source>
        <dbReference type="EMBL" id="KAK9865644.1"/>
    </source>
</evidence>
<evidence type="ECO:0000256" key="1">
    <source>
        <dbReference type="ARBA" id="ARBA00001971"/>
    </source>
</evidence>
<keyword evidence="6" id="KW-0732">Signal</keyword>
<evidence type="ECO:0000256" key="6">
    <source>
        <dbReference type="SAM" id="SignalP"/>
    </source>
</evidence>
<evidence type="ECO:0000256" key="5">
    <source>
        <dbReference type="SAM" id="MobiDB-lite"/>
    </source>
</evidence>
<dbReference type="PRINTS" id="PR00463">
    <property type="entry name" value="EP450I"/>
</dbReference>
<dbReference type="PRINTS" id="PR00385">
    <property type="entry name" value="P450"/>
</dbReference>
<feature type="region of interest" description="Disordered" evidence="5">
    <location>
        <begin position="430"/>
        <end position="476"/>
    </location>
</feature>
<reference evidence="7 8" key="1">
    <citation type="journal article" date="2024" name="Nat. Commun.">
        <title>Phylogenomics reveals the evolutionary origins of lichenization in chlorophyte algae.</title>
        <authorList>
            <person name="Puginier C."/>
            <person name="Libourel C."/>
            <person name="Otte J."/>
            <person name="Skaloud P."/>
            <person name="Haon M."/>
            <person name="Grisel S."/>
            <person name="Petersen M."/>
            <person name="Berrin J.G."/>
            <person name="Delaux P.M."/>
            <person name="Dal Grande F."/>
            <person name="Keller J."/>
        </authorList>
    </citation>
    <scope>NUCLEOTIDE SEQUENCE [LARGE SCALE GENOMIC DNA]</scope>
    <source>
        <strain evidence="7 8">SAG 2523</strain>
    </source>
</reference>
<dbReference type="PANTHER" id="PTHR24305">
    <property type="entry name" value="CYTOCHROME P450"/>
    <property type="match status" value="1"/>
</dbReference>
<dbReference type="PROSITE" id="PS00086">
    <property type="entry name" value="CYTOCHROME_P450"/>
    <property type="match status" value="1"/>
</dbReference>
<dbReference type="GO" id="GO:0020037">
    <property type="term" value="F:heme binding"/>
    <property type="evidence" value="ECO:0007669"/>
    <property type="project" value="InterPro"/>
</dbReference>
<keyword evidence="8" id="KW-1185">Reference proteome</keyword>
<dbReference type="GO" id="GO:0016705">
    <property type="term" value="F:oxidoreductase activity, acting on paired donors, with incorporation or reduction of molecular oxygen"/>
    <property type="evidence" value="ECO:0007669"/>
    <property type="project" value="InterPro"/>
</dbReference>
<protein>
    <recommendedName>
        <fullName evidence="9">Cytochrome P450</fullName>
    </recommendedName>
</protein>
<feature type="binding site" description="axial binding residue" evidence="3">
    <location>
        <position position="514"/>
    </location>
    <ligand>
        <name>heme</name>
        <dbReference type="ChEBI" id="CHEBI:30413"/>
    </ligand>
    <ligandPart>
        <name>Fe</name>
        <dbReference type="ChEBI" id="CHEBI:18248"/>
    </ligandPart>
</feature>
<evidence type="ECO:0000256" key="4">
    <source>
        <dbReference type="RuleBase" id="RU000461"/>
    </source>
</evidence>
<keyword evidence="3 4" id="KW-0479">Metal-binding</keyword>
<feature type="compositionally biased region" description="Polar residues" evidence="5">
    <location>
        <begin position="449"/>
        <end position="459"/>
    </location>
</feature>
<feature type="chain" id="PRO_5043957270" description="Cytochrome P450" evidence="6">
    <location>
        <begin position="23"/>
        <end position="575"/>
    </location>
</feature>
<dbReference type="InterPro" id="IPR001128">
    <property type="entry name" value="Cyt_P450"/>
</dbReference>
<name>A0AAW1TA06_9CHLO</name>
<evidence type="ECO:0000256" key="3">
    <source>
        <dbReference type="PIRSR" id="PIRSR602401-1"/>
    </source>
</evidence>
<dbReference type="GO" id="GO:0004497">
    <property type="term" value="F:monooxygenase activity"/>
    <property type="evidence" value="ECO:0007669"/>
    <property type="project" value="UniProtKB-KW"/>
</dbReference>
<dbReference type="Proteomes" id="UP001485043">
    <property type="component" value="Unassembled WGS sequence"/>
</dbReference>
<sequence>MQSLSLILISLLLISLVWVVQSFWSGSRLRRAYARLPHPKGLPILGNVQEVVGFSKHKYVYEAQQKLGGIFVLKFLTLKFVSIGDPLMAHELMQISDTADKGWMYRPFERLTTNHRPSIFTSPTNVYWKAMRKGVAPAFNGSNLKQGFSRLNDLLPAVVNHIKRAGLGKSVNVDCVAGGVTMDAISLAIFGTTRGCTDDLTSDSKPELAVVAGQATDTIIATIAFPWVLKLGFIPAARRASQGLAKMKKQNQEMVRELRACNPPATSLGAHLLSLQDPKTGQPLDDYQMEAEMSTFFGAGFETSTTSIGWALYAIATHADVQCHVAAELQHHGLLASHARPEPRSLGWDDLGKLEYLRNVIKESMRLYTTASGGTLRTLKKDIKLGGYDLPAGMSINVPFYNIHLNAAYWDRPTEFLPERWNVPNAEYVQPKTEDTANAESEGALSNGMHESTPSTKDSNAGLRESISGGRQSDGMNAEELWKPEAGIKAVGQDAKARSSVRRFMPFSLGLRNCVGQNLANTTVLTFVATLCSHFLIDLAPEMGGPEGVAKLTTLTLTLHVKGGLRLCFTPRAQA</sequence>
<evidence type="ECO:0000313" key="8">
    <source>
        <dbReference type="Proteomes" id="UP001485043"/>
    </source>
</evidence>
<keyword evidence="4" id="KW-0503">Monooxygenase</keyword>
<organism evidence="7 8">
    <name type="scientific">Apatococcus fuscideae</name>
    <dbReference type="NCBI Taxonomy" id="2026836"/>
    <lineage>
        <taxon>Eukaryota</taxon>
        <taxon>Viridiplantae</taxon>
        <taxon>Chlorophyta</taxon>
        <taxon>core chlorophytes</taxon>
        <taxon>Trebouxiophyceae</taxon>
        <taxon>Chlorellales</taxon>
        <taxon>Chlorellaceae</taxon>
        <taxon>Apatococcus</taxon>
    </lineage>
</organism>
<comment type="similarity">
    <text evidence="2 4">Belongs to the cytochrome P450 family.</text>
</comment>
<dbReference type="Gene3D" id="1.10.630.10">
    <property type="entry name" value="Cytochrome P450"/>
    <property type="match status" value="1"/>
</dbReference>
<comment type="caution">
    <text evidence="7">The sequence shown here is derived from an EMBL/GenBank/DDBJ whole genome shotgun (WGS) entry which is preliminary data.</text>
</comment>
<keyword evidence="3 4" id="KW-0408">Iron</keyword>
<keyword evidence="4" id="KW-0560">Oxidoreductase</keyword>
<dbReference type="SUPFAM" id="SSF48264">
    <property type="entry name" value="Cytochrome P450"/>
    <property type="match status" value="1"/>
</dbReference>
<proteinExistence type="inferred from homology"/>
<dbReference type="EMBL" id="JALJOV010000230">
    <property type="protein sequence ID" value="KAK9865644.1"/>
    <property type="molecule type" value="Genomic_DNA"/>
</dbReference>
<dbReference type="CDD" id="cd00302">
    <property type="entry name" value="cytochrome_P450"/>
    <property type="match status" value="1"/>
</dbReference>
<evidence type="ECO:0000256" key="2">
    <source>
        <dbReference type="ARBA" id="ARBA00010617"/>
    </source>
</evidence>
<dbReference type="PANTHER" id="PTHR24305:SF166">
    <property type="entry name" value="CYTOCHROME P450 12A4, MITOCHONDRIAL-RELATED"/>
    <property type="match status" value="1"/>
</dbReference>
<dbReference type="InterPro" id="IPR017972">
    <property type="entry name" value="Cyt_P450_CS"/>
</dbReference>
<gene>
    <name evidence="7" type="ORF">WJX84_000914</name>
</gene>